<dbReference type="KEGG" id="doe:DENOEST_0272"/>
<dbReference type="Gene3D" id="1.20.1640.10">
    <property type="entry name" value="Multidrug efflux transporter AcrB transmembrane domain"/>
    <property type="match status" value="2"/>
</dbReference>
<feature type="transmembrane region" description="Helical" evidence="1">
    <location>
        <begin position="396"/>
        <end position="416"/>
    </location>
</feature>
<feature type="transmembrane region" description="Helical" evidence="1">
    <location>
        <begin position="428"/>
        <end position="455"/>
    </location>
</feature>
<dbReference type="Gene3D" id="3.30.70.1320">
    <property type="entry name" value="Multidrug efflux transporter AcrB pore domain like"/>
    <property type="match status" value="1"/>
</dbReference>
<dbReference type="AlphaFoldDB" id="A0A6S6YI61"/>
<dbReference type="Gene3D" id="3.30.70.1440">
    <property type="entry name" value="Multidrug efflux transporter AcrB pore domain"/>
    <property type="match status" value="1"/>
</dbReference>
<dbReference type="RefSeq" id="WP_249040132.1">
    <property type="nucleotide sequence ID" value="NZ_NCXS01000014.1"/>
</dbReference>
<dbReference type="PANTHER" id="PTHR32063">
    <property type="match status" value="1"/>
</dbReference>
<dbReference type="GO" id="GO:0042910">
    <property type="term" value="F:xenobiotic transmembrane transporter activity"/>
    <property type="evidence" value="ECO:0007669"/>
    <property type="project" value="TreeGrafter"/>
</dbReference>
<feature type="transmembrane region" description="Helical" evidence="1">
    <location>
        <begin position="365"/>
        <end position="384"/>
    </location>
</feature>
<evidence type="ECO:0000313" key="3">
    <source>
        <dbReference type="Proteomes" id="UP000515733"/>
    </source>
</evidence>
<dbReference type="SUPFAM" id="SSF82693">
    <property type="entry name" value="Multidrug efflux transporter AcrB pore domain, PN1, PN2, PC1 and PC2 subdomains"/>
    <property type="match status" value="3"/>
</dbReference>
<dbReference type="Proteomes" id="UP000515733">
    <property type="component" value="Chromosome"/>
</dbReference>
<feature type="transmembrane region" description="Helical" evidence="1">
    <location>
        <begin position="993"/>
        <end position="1018"/>
    </location>
</feature>
<dbReference type="Pfam" id="PF00873">
    <property type="entry name" value="ACR_tran"/>
    <property type="match status" value="1"/>
</dbReference>
<keyword evidence="1" id="KW-1133">Transmembrane helix</keyword>
<dbReference type="GO" id="GO:0005886">
    <property type="term" value="C:plasma membrane"/>
    <property type="evidence" value="ECO:0007669"/>
    <property type="project" value="TreeGrafter"/>
</dbReference>
<accession>A0A6S6YI61</accession>
<proteinExistence type="predicted"/>
<dbReference type="PRINTS" id="PR00702">
    <property type="entry name" value="ACRIFLAVINRP"/>
</dbReference>
<gene>
    <name evidence="2" type="ORF">DENOEST_0272</name>
</gene>
<feature type="transmembrane region" description="Helical" evidence="1">
    <location>
        <begin position="338"/>
        <end position="358"/>
    </location>
</feature>
<dbReference type="EMBL" id="LR778301">
    <property type="protein sequence ID" value="CAB1367444.1"/>
    <property type="molecule type" value="Genomic_DNA"/>
</dbReference>
<feature type="transmembrane region" description="Helical" evidence="1">
    <location>
        <begin position="533"/>
        <end position="551"/>
    </location>
</feature>
<name>A0A6S6YI61_9PROT</name>
<sequence>MPMKAPNLSAWALRHPQMVLYLMGILLLGGVFSYLTMGRDEDPVFSLKIIAIQTYWPGATAREMEQQVTNRIEQTLQEMPHVDEISSMSRPGESQVILVLSGAVATKNVPEMWSSVRHKLDDLRPLLPEGVSGPYANDEFDNTDVLIYALTSEDHDLPRLRHHADRLARELKQVPAVKKVHLLGVRSEKIYVEVPASRLAALGIAPAQIFQTLGRQNTVTPAGFIDTTRDRVQLSVSGALSSVEDVQNSLIAVQGRQFRLGDIATVRRGLAEPGEPRMRLGGQPAVGIAVVMADGANVVTLGADVARELKKLEAMLPRGIEVREVSNQAEVVRNSTRLFITSLLEAILVVLAVSFFSLGWRTGLVVALSIPLVLGGTLMLMQYFDVTLHRISFGSLIIALGLLVDDAIIAVEMMVVKMEQGLDRFQAATFAYTSTAFPMLSGTLVTAGGFLPIFLANSNVSEYAGSMFVVVTSALLMSWIVAVVFTPYLGYRLLDSEKLKTRAATHGEDIYDTPFYRRLNSVIAWCVDHRWRVIIGTLIIFALSLAAFGLVQRNFFPISTRLELLVHVYLPQGSSLQATEKEVAKIEKLLEGDPDVLRVASYVGVGAPRFILTIEQQLPSDAYAQLVITSKSLAQRDALMKRLQQRFDATDGGFGHLRVRVNQLAAGPSVGYPVQFGISGEDVETVRRIAGQMADIMRASGLVRDVNLDWNEKAKAFRIEIDQARAQALGVSTQEVAQTLQGWLQGAVITRLREDDRLIDVVWRAPTEERSSLEHLPALDIITREGRHVPLAQVAHLIPVLEEAVIGRRDRLPTIIVRADVADPRMEAPTVSQLLDPRLKALRAQLPPGYRILVGGIINESAKMEKSIFAVLPVATAVILTLVMMQMQSFSLTTLVMLSAPLGMIGVTASLLLFQAPYGFVANLGVIALTGMIIRNSLILVDQIQRDEQAGKGRREAIIGATVRRFRPITLTAVAAMLAMVPLTRQLFWGPMAIAIMGGLLAATALTCLFLPALYAAWFRVGKEA</sequence>
<evidence type="ECO:0000313" key="2">
    <source>
        <dbReference type="EMBL" id="CAB1367444.1"/>
    </source>
</evidence>
<feature type="transmembrane region" description="Helical" evidence="1">
    <location>
        <begin position="867"/>
        <end position="885"/>
    </location>
</feature>
<dbReference type="InterPro" id="IPR027463">
    <property type="entry name" value="AcrB_DN_DC_subdom"/>
</dbReference>
<evidence type="ECO:0000256" key="1">
    <source>
        <dbReference type="SAM" id="Phobius"/>
    </source>
</evidence>
<reference evidence="2 3" key="1">
    <citation type="submission" date="2020-03" db="EMBL/GenBank/DDBJ databases">
        <authorList>
            <consortium name="Genoscope - CEA"/>
            <person name="William W."/>
        </authorList>
    </citation>
    <scope>NUCLEOTIDE SEQUENCE [LARGE SCALE GENOMIC DNA]</scope>
    <source>
        <strain evidence="3">DSM 16959</strain>
    </source>
</reference>
<dbReference type="Gene3D" id="3.30.70.1430">
    <property type="entry name" value="Multidrug efflux transporter AcrB pore domain"/>
    <property type="match status" value="2"/>
</dbReference>
<dbReference type="InterPro" id="IPR001036">
    <property type="entry name" value="Acrflvin-R"/>
</dbReference>
<feature type="transmembrane region" description="Helical" evidence="1">
    <location>
        <begin position="962"/>
        <end position="981"/>
    </location>
</feature>
<dbReference type="PANTHER" id="PTHR32063:SF18">
    <property type="entry name" value="CATION EFFLUX SYSTEM PROTEIN"/>
    <property type="match status" value="1"/>
</dbReference>
<feature type="transmembrane region" description="Helical" evidence="1">
    <location>
        <begin position="20"/>
        <end position="37"/>
    </location>
</feature>
<keyword evidence="1" id="KW-0812">Transmembrane</keyword>
<dbReference type="SUPFAM" id="SSF82714">
    <property type="entry name" value="Multidrug efflux transporter AcrB TolC docking domain, DN and DC subdomains"/>
    <property type="match status" value="2"/>
</dbReference>
<keyword evidence="1" id="KW-0472">Membrane</keyword>
<keyword evidence="3" id="KW-1185">Reference proteome</keyword>
<protein>
    <submittedName>
        <fullName evidence="2">Multidrug transporter AcrB</fullName>
    </submittedName>
</protein>
<dbReference type="Gene3D" id="3.30.2090.10">
    <property type="entry name" value="Multidrug efflux transporter AcrB TolC docking domain, DN and DC subdomains"/>
    <property type="match status" value="2"/>
</dbReference>
<feature type="transmembrane region" description="Helical" evidence="1">
    <location>
        <begin position="467"/>
        <end position="491"/>
    </location>
</feature>
<dbReference type="SUPFAM" id="SSF82866">
    <property type="entry name" value="Multidrug efflux transporter AcrB transmembrane domain"/>
    <property type="match status" value="2"/>
</dbReference>
<organism evidence="2 3">
    <name type="scientific">Denitratisoma oestradiolicum</name>
    <dbReference type="NCBI Taxonomy" id="311182"/>
    <lineage>
        <taxon>Bacteria</taxon>
        <taxon>Pseudomonadati</taxon>
        <taxon>Pseudomonadota</taxon>
        <taxon>Betaproteobacteria</taxon>
        <taxon>Nitrosomonadales</taxon>
        <taxon>Sterolibacteriaceae</taxon>
        <taxon>Denitratisoma</taxon>
    </lineage>
</organism>